<name>A0A9D1R028_9BACT</name>
<feature type="binding site" description="axial binding residue" evidence="6">
    <location>
        <position position="106"/>
    </location>
    <ligand>
        <name>heme c</name>
        <dbReference type="ChEBI" id="CHEBI:61717"/>
        <label>1</label>
    </ligand>
    <ligandPart>
        <name>Fe</name>
        <dbReference type="ChEBI" id="CHEBI:18248"/>
    </ligandPart>
</feature>
<feature type="binding site" description="covalent" evidence="6">
    <location>
        <position position="64"/>
    </location>
    <ligand>
        <name>heme c</name>
        <dbReference type="ChEBI" id="CHEBI:61717"/>
        <label>1</label>
    </ligand>
</feature>
<feature type="binding site" description="axial binding residue" evidence="6">
    <location>
        <position position="48"/>
    </location>
    <ligand>
        <name>heme c</name>
        <dbReference type="ChEBI" id="CHEBI:61717"/>
        <label>1</label>
    </ligand>
    <ligandPart>
        <name>Fe</name>
        <dbReference type="ChEBI" id="CHEBI:18248"/>
    </ligandPart>
</feature>
<dbReference type="InterPro" id="IPR002322">
    <property type="entry name" value="Cyt_c_III"/>
</dbReference>
<evidence type="ECO:0000313" key="10">
    <source>
        <dbReference type="Proteomes" id="UP000824264"/>
    </source>
</evidence>
<comment type="caution">
    <text evidence="9">The sequence shown here is derived from an EMBL/GenBank/DDBJ whole genome shotgun (WGS) entry which is preliminary data.</text>
</comment>
<evidence type="ECO:0000313" key="9">
    <source>
        <dbReference type="EMBL" id="HIW78038.1"/>
    </source>
</evidence>
<dbReference type="GO" id="GO:0020037">
    <property type="term" value="F:heme binding"/>
    <property type="evidence" value="ECO:0007669"/>
    <property type="project" value="InterPro"/>
</dbReference>
<sequence length="259" mass="28436">MPRRYVFVTVFCCLMALVAVLGYSQDSTEKRPVRLVLDNPGGRVVFDHQRHAEEYKVACETCHHESATPRDNVQPCGACHGIDFEGSFRDDHVAAFSDDETTCATCHHMSFAAAKWDHEAHATEYASSCTDCHHADADIEPEPGRCSACHLGKPMGGIPDIKAATHQKCASCHEEWFAAGVKGCVNCHSFTDNRKAFAAGEGVDVDPADANCVICHEGAKIKELIPDRMAAFHGQCMTCHEKLGKGPFRKDQCNQCHMK</sequence>
<feature type="binding site" description="covalent" evidence="6">
    <location>
        <position position="133"/>
    </location>
    <ligand>
        <name>heme c</name>
        <dbReference type="ChEBI" id="CHEBI:61717"/>
        <label>4</label>
    </ligand>
</feature>
<feature type="domain" description="Class III cytochrome C" evidence="8">
    <location>
        <begin position="112"/>
        <end position="188"/>
    </location>
</feature>
<feature type="binding site" description="axial binding residue" evidence="6">
    <location>
        <position position="59"/>
    </location>
    <ligand>
        <name>heme c</name>
        <dbReference type="ChEBI" id="CHEBI:61717"/>
        <label>1</label>
    </ligand>
    <ligandPart>
        <name>Fe</name>
        <dbReference type="ChEBI" id="CHEBI:18248"/>
    </ligandPart>
</feature>
<dbReference type="AlphaFoldDB" id="A0A9D1R028"/>
<feature type="binding site" description="axial binding residue" evidence="6">
    <location>
        <position position="79"/>
    </location>
    <ligand>
        <name>heme c</name>
        <dbReference type="ChEBI" id="CHEBI:61717"/>
        <label>1</label>
    </ligand>
    <ligandPart>
        <name>Fe</name>
        <dbReference type="ChEBI" id="CHEBI:18248"/>
    </ligandPart>
</feature>
<dbReference type="Gene3D" id="3.90.10.10">
    <property type="entry name" value="Cytochrome C3"/>
    <property type="match status" value="3"/>
</dbReference>
<evidence type="ECO:0000256" key="2">
    <source>
        <dbReference type="ARBA" id="ARBA00022617"/>
    </source>
</evidence>
<evidence type="ECO:0000256" key="1">
    <source>
        <dbReference type="ARBA" id="ARBA00022448"/>
    </source>
</evidence>
<feature type="binding site" description="axial binding residue" evidence="6">
    <location>
        <position position="103"/>
    </location>
    <ligand>
        <name>heme c</name>
        <dbReference type="ChEBI" id="CHEBI:61717"/>
        <label>1</label>
    </ligand>
    <ligandPart>
        <name>Fe</name>
        <dbReference type="ChEBI" id="CHEBI:18248"/>
    </ligandPart>
</feature>
<keyword evidence="1" id="KW-0813">Transport</keyword>
<feature type="binding site" description="covalent" evidence="6">
    <location>
        <position position="80"/>
    </location>
    <ligand>
        <name>heme c</name>
        <dbReference type="ChEBI" id="CHEBI:61717"/>
        <label>2</label>
    </ligand>
</feature>
<dbReference type="CDD" id="cd08168">
    <property type="entry name" value="Cytochrom_C3"/>
    <property type="match status" value="2"/>
</dbReference>
<dbReference type="GO" id="GO:0009055">
    <property type="term" value="F:electron transfer activity"/>
    <property type="evidence" value="ECO:0007669"/>
    <property type="project" value="InterPro"/>
</dbReference>
<feature type="binding site" description="axial binding residue" evidence="6">
    <location>
        <position position="51"/>
    </location>
    <ligand>
        <name>heme c</name>
        <dbReference type="ChEBI" id="CHEBI:61717"/>
        <label>1</label>
    </ligand>
    <ligandPart>
        <name>Fe</name>
        <dbReference type="ChEBI" id="CHEBI:18248"/>
    </ligandPart>
</feature>
<feature type="signal peptide" evidence="7">
    <location>
        <begin position="1"/>
        <end position="21"/>
    </location>
</feature>
<dbReference type="InterPro" id="IPR020942">
    <property type="entry name" value="Cyt_c_III_dom"/>
</dbReference>
<protein>
    <submittedName>
        <fullName evidence="9">Cytochrome c family protein</fullName>
    </submittedName>
</protein>
<evidence type="ECO:0000256" key="5">
    <source>
        <dbReference type="ARBA" id="ARBA00023004"/>
    </source>
</evidence>
<dbReference type="PRINTS" id="PR00609">
    <property type="entry name" value="CYTOCHROMEC3"/>
</dbReference>
<feature type="binding site" description="axial binding residue" evidence="6">
    <location>
        <position position="63"/>
    </location>
    <ligand>
        <name>heme c</name>
        <dbReference type="ChEBI" id="CHEBI:61717"/>
        <label>1</label>
    </ligand>
    <ligandPart>
        <name>Fe</name>
        <dbReference type="ChEBI" id="CHEBI:18248"/>
    </ligandPart>
</feature>
<dbReference type="InterPro" id="IPR036280">
    <property type="entry name" value="Multihaem_cyt_sf"/>
</dbReference>
<feature type="binding site" description="axial binding residue" evidence="6">
    <location>
        <position position="132"/>
    </location>
    <ligand>
        <name>heme c</name>
        <dbReference type="ChEBI" id="CHEBI:61717"/>
        <label>1</label>
    </ligand>
    <ligandPart>
        <name>Fe</name>
        <dbReference type="ChEBI" id="CHEBI:18248"/>
    </ligandPart>
</feature>
<feature type="binding site" description="axial binding residue" evidence="6">
    <location>
        <position position="107"/>
    </location>
    <ligand>
        <name>heme c</name>
        <dbReference type="ChEBI" id="CHEBI:61717"/>
        <label>1</label>
    </ligand>
    <ligandPart>
        <name>Fe</name>
        <dbReference type="ChEBI" id="CHEBI:18248"/>
    </ligandPart>
</feature>
<evidence type="ECO:0000256" key="7">
    <source>
        <dbReference type="SAM" id="SignalP"/>
    </source>
</evidence>
<keyword evidence="3 6" id="KW-0479">Metal-binding</keyword>
<evidence type="ECO:0000259" key="8">
    <source>
        <dbReference type="Pfam" id="PF02085"/>
    </source>
</evidence>
<dbReference type="Pfam" id="PF02085">
    <property type="entry name" value="Cytochrom_CIII"/>
    <property type="match status" value="2"/>
</dbReference>
<evidence type="ECO:0000256" key="3">
    <source>
        <dbReference type="ARBA" id="ARBA00022723"/>
    </source>
</evidence>
<feature type="domain" description="Class III cytochrome C" evidence="8">
    <location>
        <begin position="42"/>
        <end position="109"/>
    </location>
</feature>
<feature type="binding site" description="axial binding residue" evidence="6">
    <location>
        <position position="62"/>
    </location>
    <ligand>
        <name>heme c</name>
        <dbReference type="ChEBI" id="CHEBI:61717"/>
        <label>1</label>
    </ligand>
    <ligandPart>
        <name>Fe</name>
        <dbReference type="ChEBI" id="CHEBI:18248"/>
    </ligandPart>
</feature>
<gene>
    <name evidence="9" type="ORF">H9874_02690</name>
</gene>
<feature type="chain" id="PRO_5038448045" evidence="7">
    <location>
        <begin position="22"/>
        <end position="259"/>
    </location>
</feature>
<dbReference type="SUPFAM" id="SSF48695">
    <property type="entry name" value="Multiheme cytochromes"/>
    <property type="match status" value="1"/>
</dbReference>
<dbReference type="Proteomes" id="UP000824264">
    <property type="component" value="Unassembled WGS sequence"/>
</dbReference>
<feature type="binding site" description="axial binding residue" evidence="6">
    <location>
        <position position="76"/>
    </location>
    <ligand>
        <name>heme c</name>
        <dbReference type="ChEBI" id="CHEBI:61717"/>
        <label>1</label>
    </ligand>
    <ligandPart>
        <name>Fe</name>
        <dbReference type="ChEBI" id="CHEBI:18248"/>
    </ligandPart>
</feature>
<reference evidence="9" key="2">
    <citation type="submission" date="2021-04" db="EMBL/GenBank/DDBJ databases">
        <authorList>
            <person name="Gilroy R."/>
        </authorList>
    </citation>
    <scope>NUCLEOTIDE SEQUENCE</scope>
    <source>
        <strain evidence="9">ChiSxjej5B17-1746</strain>
    </source>
</reference>
<evidence type="ECO:0000256" key="4">
    <source>
        <dbReference type="ARBA" id="ARBA00022982"/>
    </source>
</evidence>
<reference evidence="9" key="1">
    <citation type="journal article" date="2021" name="PeerJ">
        <title>Extensive microbial diversity within the chicken gut microbiome revealed by metagenomics and culture.</title>
        <authorList>
            <person name="Gilroy R."/>
            <person name="Ravi A."/>
            <person name="Getino M."/>
            <person name="Pursley I."/>
            <person name="Horton D.L."/>
            <person name="Alikhan N.F."/>
            <person name="Baker D."/>
            <person name="Gharbi K."/>
            <person name="Hall N."/>
            <person name="Watson M."/>
            <person name="Adriaenssens E.M."/>
            <person name="Foster-Nyarko E."/>
            <person name="Jarju S."/>
            <person name="Secka A."/>
            <person name="Antonio M."/>
            <person name="Oren A."/>
            <person name="Chaudhuri R.R."/>
            <person name="La Ragione R."/>
            <person name="Hildebrand F."/>
            <person name="Pallen M.J."/>
        </authorList>
    </citation>
    <scope>NUCLEOTIDE SEQUENCE</scope>
    <source>
        <strain evidence="9">ChiSxjej5B17-1746</strain>
    </source>
</reference>
<keyword evidence="2 6" id="KW-0349">Heme</keyword>
<keyword evidence="4" id="KW-0249">Electron transport</keyword>
<proteinExistence type="predicted"/>
<accession>A0A9D1R028</accession>
<keyword evidence="7" id="KW-0732">Signal</keyword>
<dbReference type="GO" id="GO:0046872">
    <property type="term" value="F:metal ion binding"/>
    <property type="evidence" value="ECO:0007669"/>
    <property type="project" value="UniProtKB-KW"/>
</dbReference>
<dbReference type="EMBL" id="DXGI01000098">
    <property type="protein sequence ID" value="HIW78038.1"/>
    <property type="molecule type" value="Genomic_DNA"/>
</dbReference>
<keyword evidence="5 6" id="KW-0408">Iron</keyword>
<feature type="binding site" description="axial binding residue" evidence="6">
    <location>
        <position position="129"/>
    </location>
    <ligand>
        <name>heme c</name>
        <dbReference type="ChEBI" id="CHEBI:61717"/>
        <label>1</label>
    </ligand>
    <ligandPart>
        <name>Fe</name>
        <dbReference type="ChEBI" id="CHEBI:18248"/>
    </ligandPart>
</feature>
<evidence type="ECO:0000256" key="6">
    <source>
        <dbReference type="PIRSR" id="PIRSR602322-1"/>
    </source>
</evidence>
<comment type="cofactor">
    <cofactor evidence="6">
        <name>heme c</name>
        <dbReference type="ChEBI" id="CHEBI:61717"/>
    </cofactor>
    <text evidence="6">Binds 4 heme c groups covalently per monomer.</text>
</comment>
<organism evidence="9 10">
    <name type="scientific">Candidatus Bilophila faecipullorum</name>
    <dbReference type="NCBI Taxonomy" id="2838482"/>
    <lineage>
        <taxon>Bacteria</taxon>
        <taxon>Pseudomonadati</taxon>
        <taxon>Thermodesulfobacteriota</taxon>
        <taxon>Desulfovibrionia</taxon>
        <taxon>Desulfovibrionales</taxon>
        <taxon>Desulfovibrionaceae</taxon>
        <taxon>Bilophila</taxon>
    </lineage>
</organism>